<name>A0A0A9AJC1_ARUDO</name>
<reference evidence="2" key="2">
    <citation type="journal article" date="2015" name="Data Brief">
        <title>Shoot transcriptome of the giant reed, Arundo donax.</title>
        <authorList>
            <person name="Barrero R.A."/>
            <person name="Guerrero F.D."/>
            <person name="Moolhuijzen P."/>
            <person name="Goolsby J.A."/>
            <person name="Tidwell J."/>
            <person name="Bellgard S.E."/>
            <person name="Bellgard M.I."/>
        </authorList>
    </citation>
    <scope>NUCLEOTIDE SEQUENCE</scope>
    <source>
        <tissue evidence="2">Shoot tissue taken approximately 20 cm above the soil surface</tissue>
    </source>
</reference>
<organism evidence="2">
    <name type="scientific">Arundo donax</name>
    <name type="common">Giant reed</name>
    <name type="synonym">Donax arundinaceus</name>
    <dbReference type="NCBI Taxonomy" id="35708"/>
    <lineage>
        <taxon>Eukaryota</taxon>
        <taxon>Viridiplantae</taxon>
        <taxon>Streptophyta</taxon>
        <taxon>Embryophyta</taxon>
        <taxon>Tracheophyta</taxon>
        <taxon>Spermatophyta</taxon>
        <taxon>Magnoliopsida</taxon>
        <taxon>Liliopsida</taxon>
        <taxon>Poales</taxon>
        <taxon>Poaceae</taxon>
        <taxon>PACMAD clade</taxon>
        <taxon>Arundinoideae</taxon>
        <taxon>Arundineae</taxon>
        <taxon>Arundo</taxon>
    </lineage>
</organism>
<feature type="compositionally biased region" description="Polar residues" evidence="1">
    <location>
        <begin position="26"/>
        <end position="42"/>
    </location>
</feature>
<sequence>MAESGIFPRAVILSRATNSRIRRTDTPTCNQHSDRSVTNVQT</sequence>
<accession>A0A0A9AJC1</accession>
<evidence type="ECO:0000313" key="2">
    <source>
        <dbReference type="EMBL" id="JAD51256.1"/>
    </source>
</evidence>
<reference evidence="2" key="1">
    <citation type="submission" date="2014-09" db="EMBL/GenBank/DDBJ databases">
        <authorList>
            <person name="Magalhaes I.L.F."/>
            <person name="Oliveira U."/>
            <person name="Santos F.R."/>
            <person name="Vidigal T.H.D.A."/>
            <person name="Brescovit A.D."/>
            <person name="Santos A.J."/>
        </authorList>
    </citation>
    <scope>NUCLEOTIDE SEQUENCE</scope>
    <source>
        <tissue evidence="2">Shoot tissue taken approximately 20 cm above the soil surface</tissue>
    </source>
</reference>
<dbReference type="AlphaFoldDB" id="A0A0A9AJC1"/>
<evidence type="ECO:0000256" key="1">
    <source>
        <dbReference type="SAM" id="MobiDB-lite"/>
    </source>
</evidence>
<proteinExistence type="predicted"/>
<dbReference type="EMBL" id="GBRH01246639">
    <property type="protein sequence ID" value="JAD51256.1"/>
    <property type="molecule type" value="Transcribed_RNA"/>
</dbReference>
<protein>
    <submittedName>
        <fullName evidence="2">Uncharacterized protein</fullName>
    </submittedName>
</protein>
<feature type="region of interest" description="Disordered" evidence="1">
    <location>
        <begin position="18"/>
        <end position="42"/>
    </location>
</feature>